<evidence type="ECO:0000313" key="18">
    <source>
        <dbReference type="Proteomes" id="UP000694390"/>
    </source>
</evidence>
<evidence type="ECO:0000259" key="16">
    <source>
        <dbReference type="Pfam" id="PF04389"/>
    </source>
</evidence>
<evidence type="ECO:0000256" key="6">
    <source>
        <dbReference type="ARBA" id="ARBA00022525"/>
    </source>
</evidence>
<comment type="catalytic activity">
    <reaction evidence="1">
        <text>N-terminal L-glutaminyl-[peptide] = N-terminal 5-oxo-L-prolyl-[peptide] + NH4(+)</text>
        <dbReference type="Rhea" id="RHEA:23652"/>
        <dbReference type="Rhea" id="RHEA-COMP:11736"/>
        <dbReference type="Rhea" id="RHEA-COMP:11846"/>
        <dbReference type="ChEBI" id="CHEBI:28938"/>
        <dbReference type="ChEBI" id="CHEBI:64722"/>
        <dbReference type="ChEBI" id="CHEBI:87215"/>
        <dbReference type="EC" id="2.3.2.5"/>
    </reaction>
</comment>
<dbReference type="PANTHER" id="PTHR12283:SF3">
    <property type="entry name" value="GLUTAMINYL-PEPTIDE CYCLOTRANSFERASE-LIKE PROTEIN"/>
    <property type="match status" value="1"/>
</dbReference>
<dbReference type="Proteomes" id="UP000694390">
    <property type="component" value="Unassembled WGS sequence"/>
</dbReference>
<evidence type="ECO:0000256" key="10">
    <source>
        <dbReference type="ARBA" id="ARBA00023157"/>
    </source>
</evidence>
<dbReference type="OrthoDB" id="3907302at2759"/>
<evidence type="ECO:0000256" key="11">
    <source>
        <dbReference type="ARBA" id="ARBA00023315"/>
    </source>
</evidence>
<keyword evidence="8" id="KW-0479">Metal-binding</keyword>
<dbReference type="PANTHER" id="PTHR12283">
    <property type="entry name" value="GLUTAMINYL-PEPTIDE CYCLOTRANSFERASE"/>
    <property type="match status" value="1"/>
</dbReference>
<dbReference type="CDD" id="cd03880">
    <property type="entry name" value="M28_QC_like"/>
    <property type="match status" value="1"/>
</dbReference>
<dbReference type="Ensembl" id="ENSGEVT00005014404.1">
    <property type="protein sequence ID" value="ENSGEVP00005013748.1"/>
    <property type="gene ID" value="ENSGEVG00005009703.1"/>
</dbReference>
<reference evidence="17" key="1">
    <citation type="submission" date="2025-08" db="UniProtKB">
        <authorList>
            <consortium name="Ensembl"/>
        </authorList>
    </citation>
    <scope>IDENTIFICATION</scope>
</reference>
<keyword evidence="10" id="KW-1015">Disulfide bond</keyword>
<keyword evidence="18" id="KW-1185">Reference proteome</keyword>
<evidence type="ECO:0000256" key="1">
    <source>
        <dbReference type="ARBA" id="ARBA00000001"/>
    </source>
</evidence>
<dbReference type="GO" id="GO:0005576">
    <property type="term" value="C:extracellular region"/>
    <property type="evidence" value="ECO:0007669"/>
    <property type="project" value="UniProtKB-SubCell"/>
</dbReference>
<dbReference type="GO" id="GO:0005794">
    <property type="term" value="C:Golgi apparatus"/>
    <property type="evidence" value="ECO:0007669"/>
    <property type="project" value="Ensembl"/>
</dbReference>
<reference evidence="17" key="2">
    <citation type="submission" date="2025-09" db="UniProtKB">
        <authorList>
            <consortium name="Ensembl"/>
        </authorList>
    </citation>
    <scope>IDENTIFICATION</scope>
</reference>
<evidence type="ECO:0000256" key="7">
    <source>
        <dbReference type="ARBA" id="ARBA00022679"/>
    </source>
</evidence>
<comment type="similarity">
    <text evidence="3">Belongs to the glutaminyl-peptide cyclotransferase family.</text>
</comment>
<feature type="transmembrane region" description="Helical" evidence="15">
    <location>
        <begin position="98"/>
        <end position="118"/>
    </location>
</feature>
<evidence type="ECO:0000256" key="12">
    <source>
        <dbReference type="ARBA" id="ARBA00033159"/>
    </source>
</evidence>
<feature type="domain" description="Peptidase M28" evidence="16">
    <location>
        <begin position="216"/>
        <end position="442"/>
    </location>
</feature>
<gene>
    <name evidence="17" type="primary">QPCTL</name>
</gene>
<sequence>MAPPPVGGPCGSPCSQAAGALYGTRRAGAWLAFAPPLGPWARLGPSPGAGPGCAPPRGRGSLSSLGTMRKGPGAGARRGRGGGGPEPSAPPRRAPPRLLLLLLLLLLLAAGAGLYLGWGSGAGGGQPRGPPGAQLGHKPRSLSSSQVKRLASLVDLPRLWGSFLKPMLIERYPGSPGNRKVRQFIVDSLATLAAGWRIELDAFEDRTPRGVVSFANVVATLDSAARRRLVLACHYDSKYFPRDRQGRIFLGATDSAVPCAILLELATALDASLLKAKEQGSEVTLQLLFLDGEEAFGEWSESDSLYGARHLAEHMAKAQHRPDTSQLQAMSLFVLLDLLGARNPTIQNHFPLTASWFDRLVGIEKRLHQLGLLQSHPREQTYFQREPVYGAVEDDHVPFLRKGVPVLHLIATPFPWVWHTMEDTEQNLHPPTVENLCKILVAFLAEYLWL</sequence>
<dbReference type="InterPro" id="IPR040234">
    <property type="entry name" value="QC/QCL"/>
</dbReference>
<dbReference type="InterPro" id="IPR037457">
    <property type="entry name" value="M28_QC"/>
</dbReference>
<evidence type="ECO:0000256" key="15">
    <source>
        <dbReference type="SAM" id="Phobius"/>
    </source>
</evidence>
<evidence type="ECO:0000256" key="3">
    <source>
        <dbReference type="ARBA" id="ARBA00006014"/>
    </source>
</evidence>
<dbReference type="EC" id="2.3.2.5" evidence="4"/>
<evidence type="ECO:0000256" key="5">
    <source>
        <dbReference type="ARBA" id="ARBA00016861"/>
    </source>
</evidence>
<dbReference type="Gene3D" id="3.40.630.10">
    <property type="entry name" value="Zn peptidases"/>
    <property type="match status" value="1"/>
</dbReference>
<dbReference type="InterPro" id="IPR007484">
    <property type="entry name" value="Peptidase_M28"/>
</dbReference>
<keyword evidence="7" id="KW-0808">Transferase</keyword>
<dbReference type="GeneTree" id="ENSGT00390000003107"/>
<evidence type="ECO:0000256" key="8">
    <source>
        <dbReference type="ARBA" id="ARBA00022723"/>
    </source>
</evidence>
<keyword evidence="6" id="KW-0964">Secreted</keyword>
<keyword evidence="15" id="KW-1133">Transmembrane helix</keyword>
<dbReference type="GO" id="GO:0008270">
    <property type="term" value="F:zinc ion binding"/>
    <property type="evidence" value="ECO:0007669"/>
    <property type="project" value="Ensembl"/>
</dbReference>
<keyword evidence="15" id="KW-0472">Membrane</keyword>
<evidence type="ECO:0000256" key="9">
    <source>
        <dbReference type="ARBA" id="ARBA00022833"/>
    </source>
</evidence>
<organism evidence="17 18">
    <name type="scientific">Gopherus evgoodei</name>
    <name type="common">Goodes thornscrub tortoise</name>
    <dbReference type="NCBI Taxonomy" id="1825980"/>
    <lineage>
        <taxon>Eukaryota</taxon>
        <taxon>Metazoa</taxon>
        <taxon>Chordata</taxon>
        <taxon>Craniata</taxon>
        <taxon>Vertebrata</taxon>
        <taxon>Euteleostomi</taxon>
        <taxon>Archelosauria</taxon>
        <taxon>Testudinata</taxon>
        <taxon>Testudines</taxon>
        <taxon>Cryptodira</taxon>
        <taxon>Durocryptodira</taxon>
        <taxon>Testudinoidea</taxon>
        <taxon>Testudinidae</taxon>
        <taxon>Gopherus</taxon>
    </lineage>
</organism>
<evidence type="ECO:0000256" key="4">
    <source>
        <dbReference type="ARBA" id="ARBA00012012"/>
    </source>
</evidence>
<keyword evidence="11" id="KW-0012">Acyltransferase</keyword>
<keyword evidence="9" id="KW-0862">Zinc</keyword>
<feature type="compositionally biased region" description="Gly residues" evidence="14">
    <location>
        <begin position="72"/>
        <end position="85"/>
    </location>
</feature>
<evidence type="ECO:0000256" key="2">
    <source>
        <dbReference type="ARBA" id="ARBA00004613"/>
    </source>
</evidence>
<evidence type="ECO:0000256" key="14">
    <source>
        <dbReference type="SAM" id="MobiDB-lite"/>
    </source>
</evidence>
<protein>
    <recommendedName>
        <fullName evidence="5">Glutaminyl-peptide cyclotransferase</fullName>
        <ecNumber evidence="4">2.3.2.5</ecNumber>
    </recommendedName>
    <alternativeName>
        <fullName evidence="12">Glutaminyl cyclase</fullName>
    </alternativeName>
    <alternativeName>
        <fullName evidence="13">Glutaminyl-tRNA cyclotransferase</fullName>
    </alternativeName>
</protein>
<dbReference type="GO" id="GO:0016603">
    <property type="term" value="F:glutaminyl-peptide cyclotransferase activity"/>
    <property type="evidence" value="ECO:0007669"/>
    <property type="project" value="UniProtKB-EC"/>
</dbReference>
<dbReference type="Pfam" id="PF04389">
    <property type="entry name" value="Peptidase_M28"/>
    <property type="match status" value="1"/>
</dbReference>
<comment type="subcellular location">
    <subcellularLocation>
        <location evidence="2">Secreted</location>
    </subcellularLocation>
</comment>
<dbReference type="AlphaFoldDB" id="A0A8C4WBY9"/>
<keyword evidence="15" id="KW-0812">Transmembrane</keyword>
<name>A0A8C4WBY9_9SAUR</name>
<evidence type="ECO:0000313" key="17">
    <source>
        <dbReference type="Ensembl" id="ENSGEVP00005013748.1"/>
    </source>
</evidence>
<dbReference type="SUPFAM" id="SSF53187">
    <property type="entry name" value="Zn-dependent exopeptidases"/>
    <property type="match status" value="1"/>
</dbReference>
<accession>A0A8C4WBY9</accession>
<evidence type="ECO:0000256" key="13">
    <source>
        <dbReference type="ARBA" id="ARBA00042699"/>
    </source>
</evidence>
<proteinExistence type="inferred from homology"/>
<feature type="region of interest" description="Disordered" evidence="14">
    <location>
        <begin position="41"/>
        <end position="92"/>
    </location>
</feature>
<dbReference type="FunFam" id="3.40.630.10:FF:000029">
    <property type="entry name" value="Glutaminyl-peptide cyclotransferase"/>
    <property type="match status" value="1"/>
</dbReference>